<dbReference type="Pfam" id="PF00589">
    <property type="entry name" value="Phage_integrase"/>
    <property type="match status" value="1"/>
</dbReference>
<evidence type="ECO:0000313" key="7">
    <source>
        <dbReference type="EMBL" id="QTR45384.1"/>
    </source>
</evidence>
<dbReference type="PANTHER" id="PTHR30629:SF2">
    <property type="entry name" value="PROPHAGE INTEGRASE INTS-RELATED"/>
    <property type="match status" value="1"/>
</dbReference>
<name>A0ABX7WNK8_9GAMM</name>
<feature type="domain" description="Tyr recombinase" evidence="6">
    <location>
        <begin position="142"/>
        <end position="313"/>
    </location>
</feature>
<dbReference type="InterPro" id="IPR050808">
    <property type="entry name" value="Phage_Integrase"/>
</dbReference>
<dbReference type="PANTHER" id="PTHR30629">
    <property type="entry name" value="PROPHAGE INTEGRASE"/>
    <property type="match status" value="1"/>
</dbReference>
<comment type="similarity">
    <text evidence="1">Belongs to the 'phage' integrase family.</text>
</comment>
<proteinExistence type="inferred from homology"/>
<dbReference type="InterPro" id="IPR011010">
    <property type="entry name" value="DNA_brk_join_enz"/>
</dbReference>
<dbReference type="RefSeq" id="WP_210221797.1">
    <property type="nucleotide sequence ID" value="NZ_CP072801.1"/>
</dbReference>
<dbReference type="CDD" id="cd00796">
    <property type="entry name" value="INT_Rci_Hp1_C"/>
    <property type="match status" value="1"/>
</dbReference>
<evidence type="ECO:0000256" key="4">
    <source>
        <dbReference type="ARBA" id="ARBA00023172"/>
    </source>
</evidence>
<evidence type="ECO:0000256" key="1">
    <source>
        <dbReference type="ARBA" id="ARBA00008857"/>
    </source>
</evidence>
<dbReference type="InterPro" id="IPR013762">
    <property type="entry name" value="Integrase-like_cat_sf"/>
</dbReference>
<dbReference type="Proteomes" id="UP000672039">
    <property type="component" value="Chromosome"/>
</dbReference>
<dbReference type="Gene3D" id="1.10.443.10">
    <property type="entry name" value="Intergrase catalytic core"/>
    <property type="match status" value="1"/>
</dbReference>
<accession>A0ABX7WNK8</accession>
<evidence type="ECO:0000256" key="5">
    <source>
        <dbReference type="SAM" id="MobiDB-lite"/>
    </source>
</evidence>
<dbReference type="EMBL" id="CP072801">
    <property type="protein sequence ID" value="QTR45384.1"/>
    <property type="molecule type" value="Genomic_DNA"/>
</dbReference>
<sequence>MYKEMALTLVQARDRARKDLSMLLDGEDPSAKRDASRKAMLFKDFAEDYITREVMPHHKGYKQEISRIRLHLIKHFGNYPVVDITHDQVTSVHLEIGGKYPAGANRVVKILSAMLTKAEKWGVVPAGTPNPAKGISFFRELPRDRYVTPEELPALIESLEQEDIYPRSAFWLYLLTGFRKTELLSAKWSQVDFENRQFILPDSKGGRPHYLPLTVEAMAILEGIPRLQGNPHIFPGLKEGAHLADLKKPWIRIRKRAGLEDVHIHDLRHTIASWLVQAGNSLYLVGKILNHKDLRTTERYARFAQDNLRDALEGTSQRMTGIAGKSGSAEVVPLGKKQTA</sequence>
<evidence type="ECO:0000256" key="3">
    <source>
        <dbReference type="ARBA" id="ARBA00023125"/>
    </source>
</evidence>
<feature type="region of interest" description="Disordered" evidence="5">
    <location>
        <begin position="320"/>
        <end position="340"/>
    </location>
</feature>
<protein>
    <submittedName>
        <fullName evidence="7">Site-specific integrase</fullName>
    </submittedName>
</protein>
<reference evidence="7 8" key="1">
    <citation type="submission" date="2021-04" db="EMBL/GenBank/DDBJ databases">
        <title>Genomics, taxonomy and metabolism of representatives of sulfur bacteria of the genus Thiothrix: Thiothrix fructosivorans QT, Thiothrix unzii A1T and three new species, Thiothrix subterranea sp. nov., Thiothrix litoralis sp. nov. and 'Candidatus Thiothrix anitrata' sp. nov.</title>
        <authorList>
            <person name="Ravin N.V."/>
            <person name="Smolyakov D."/>
            <person name="Rudenko T.S."/>
            <person name="Mardanov A.V."/>
            <person name="Beletsky A.V."/>
            <person name="Markov N.D."/>
            <person name="Fomenkov A.I."/>
            <person name="Roberts R.J."/>
            <person name="Karnachuk O.V."/>
            <person name="Novikov A."/>
            <person name="Grabovich M.Y."/>
        </authorList>
    </citation>
    <scope>NUCLEOTIDE SEQUENCE [LARGE SCALE GENOMIC DNA]</scope>
    <source>
        <strain evidence="7 8">AS</strain>
    </source>
</reference>
<keyword evidence="8" id="KW-1185">Reference proteome</keyword>
<dbReference type="Gene3D" id="1.10.150.130">
    <property type="match status" value="1"/>
</dbReference>
<keyword evidence="4" id="KW-0233">DNA recombination</keyword>
<dbReference type="PROSITE" id="PS51898">
    <property type="entry name" value="TYR_RECOMBINASE"/>
    <property type="match status" value="1"/>
</dbReference>
<evidence type="ECO:0000256" key="2">
    <source>
        <dbReference type="ARBA" id="ARBA00022908"/>
    </source>
</evidence>
<dbReference type="InterPro" id="IPR002104">
    <property type="entry name" value="Integrase_catalytic"/>
</dbReference>
<evidence type="ECO:0000259" key="6">
    <source>
        <dbReference type="PROSITE" id="PS51898"/>
    </source>
</evidence>
<organism evidence="7 8">
    <name type="scientific">Thiothrix litoralis</name>
    <dbReference type="NCBI Taxonomy" id="2891210"/>
    <lineage>
        <taxon>Bacteria</taxon>
        <taxon>Pseudomonadati</taxon>
        <taxon>Pseudomonadota</taxon>
        <taxon>Gammaproteobacteria</taxon>
        <taxon>Thiotrichales</taxon>
        <taxon>Thiotrichaceae</taxon>
        <taxon>Thiothrix</taxon>
    </lineage>
</organism>
<dbReference type="InterPro" id="IPR010998">
    <property type="entry name" value="Integrase_recombinase_N"/>
</dbReference>
<dbReference type="SUPFAM" id="SSF56349">
    <property type="entry name" value="DNA breaking-rejoining enzymes"/>
    <property type="match status" value="1"/>
</dbReference>
<keyword evidence="2" id="KW-0229">DNA integration</keyword>
<keyword evidence="3" id="KW-0238">DNA-binding</keyword>
<gene>
    <name evidence="7" type="ORF">J9253_15430</name>
</gene>
<evidence type="ECO:0000313" key="8">
    <source>
        <dbReference type="Proteomes" id="UP000672039"/>
    </source>
</evidence>